<keyword evidence="2" id="KW-1185">Reference proteome</keyword>
<protein>
    <recommendedName>
        <fullName evidence="3">LLM class flavin-dependent oxidoreductase</fullName>
    </recommendedName>
</protein>
<evidence type="ECO:0000313" key="1">
    <source>
        <dbReference type="EMBL" id="GGM37859.1"/>
    </source>
</evidence>
<evidence type="ECO:0008006" key="3">
    <source>
        <dbReference type="Google" id="ProtNLM"/>
    </source>
</evidence>
<name>A0A917TTZ1_9BACI</name>
<dbReference type="GO" id="GO:0016705">
    <property type="term" value="F:oxidoreductase activity, acting on paired donors, with incorporation or reduction of molecular oxygen"/>
    <property type="evidence" value="ECO:0007669"/>
    <property type="project" value="InterPro"/>
</dbReference>
<reference evidence="1" key="2">
    <citation type="submission" date="2020-09" db="EMBL/GenBank/DDBJ databases">
        <authorList>
            <person name="Sun Q."/>
            <person name="Zhou Y."/>
        </authorList>
    </citation>
    <scope>NUCLEOTIDE SEQUENCE</scope>
    <source>
        <strain evidence="1">CGMCC 1.6333</strain>
    </source>
</reference>
<reference evidence="1" key="1">
    <citation type="journal article" date="2014" name="Int. J. Syst. Evol. Microbiol.">
        <title>Complete genome sequence of Corynebacterium casei LMG S-19264T (=DSM 44701T), isolated from a smear-ripened cheese.</title>
        <authorList>
            <consortium name="US DOE Joint Genome Institute (JGI-PGF)"/>
            <person name="Walter F."/>
            <person name="Albersmeier A."/>
            <person name="Kalinowski J."/>
            <person name="Ruckert C."/>
        </authorList>
    </citation>
    <scope>NUCLEOTIDE SEQUENCE</scope>
    <source>
        <strain evidence="1">CGMCC 1.6333</strain>
    </source>
</reference>
<accession>A0A917TTZ1</accession>
<dbReference type="Gene3D" id="3.20.20.30">
    <property type="entry name" value="Luciferase-like domain"/>
    <property type="match status" value="1"/>
</dbReference>
<organism evidence="1 2">
    <name type="scientific">Paraliobacillus quinghaiensis</name>
    <dbReference type="NCBI Taxonomy" id="470815"/>
    <lineage>
        <taxon>Bacteria</taxon>
        <taxon>Bacillati</taxon>
        <taxon>Bacillota</taxon>
        <taxon>Bacilli</taxon>
        <taxon>Bacillales</taxon>
        <taxon>Bacillaceae</taxon>
        <taxon>Paraliobacillus</taxon>
    </lineage>
</organism>
<gene>
    <name evidence="1" type="ORF">GCM10011351_25080</name>
</gene>
<sequence length="85" mass="9951">MRVGKGIGTRVPSVEEAKQKTYSEDELAVIRRNRKRTIIGTPRQVKKQLENLQSNYNCDEFMIITNIYSFEEKIKSYQLLAKEIL</sequence>
<comment type="caution">
    <text evidence="1">The sequence shown here is derived from an EMBL/GenBank/DDBJ whole genome shotgun (WGS) entry which is preliminary data.</text>
</comment>
<dbReference type="AlphaFoldDB" id="A0A917TTZ1"/>
<dbReference type="SUPFAM" id="SSF51679">
    <property type="entry name" value="Bacterial luciferase-like"/>
    <property type="match status" value="1"/>
</dbReference>
<dbReference type="InterPro" id="IPR036661">
    <property type="entry name" value="Luciferase-like_sf"/>
</dbReference>
<evidence type="ECO:0000313" key="2">
    <source>
        <dbReference type="Proteomes" id="UP000618460"/>
    </source>
</evidence>
<proteinExistence type="predicted"/>
<dbReference type="Proteomes" id="UP000618460">
    <property type="component" value="Unassembled WGS sequence"/>
</dbReference>
<dbReference type="RefSeq" id="WP_229666745.1">
    <property type="nucleotide sequence ID" value="NZ_BMLG01000016.1"/>
</dbReference>
<dbReference type="EMBL" id="BMLG01000016">
    <property type="protein sequence ID" value="GGM37859.1"/>
    <property type="molecule type" value="Genomic_DNA"/>
</dbReference>